<proteinExistence type="inferred from homology"/>
<evidence type="ECO:0000256" key="7">
    <source>
        <dbReference type="ARBA" id="ARBA00023159"/>
    </source>
</evidence>
<reference evidence="14" key="1">
    <citation type="journal article" date="2018" name="Front. Microbiol.">
        <title>Genome-Based Analysis Reveals the Taxonomy and Diversity of the Family Idiomarinaceae.</title>
        <authorList>
            <person name="Liu Y."/>
            <person name="Lai Q."/>
            <person name="Shao Z."/>
        </authorList>
    </citation>
    <scope>NUCLEOTIDE SEQUENCE [LARGE SCALE GENOMIC DNA]</scope>
    <source>
        <strain evidence="14">SW15</strain>
    </source>
</reference>
<dbReference type="PANTHER" id="PTHR45766">
    <property type="entry name" value="DNA ANNEALING HELICASE AND ENDONUCLEASE ZRANB3 FAMILY MEMBER"/>
    <property type="match status" value="1"/>
</dbReference>
<accession>A0A432XEP3</accession>
<dbReference type="RefSeq" id="WP_126834009.1">
    <property type="nucleotide sequence ID" value="NZ_PIPT01000006.1"/>
</dbReference>
<dbReference type="EMBL" id="PIPT01000006">
    <property type="protein sequence ID" value="RUO47221.1"/>
    <property type="molecule type" value="Genomic_DNA"/>
</dbReference>
<organism evidence="13 14">
    <name type="scientific">Pseudidiomarina aquimaris</name>
    <dbReference type="NCBI Taxonomy" id="641841"/>
    <lineage>
        <taxon>Bacteria</taxon>
        <taxon>Pseudomonadati</taxon>
        <taxon>Pseudomonadota</taxon>
        <taxon>Gammaproteobacteria</taxon>
        <taxon>Alteromonadales</taxon>
        <taxon>Idiomarinaceae</taxon>
        <taxon>Pseudidiomarina</taxon>
    </lineage>
</organism>
<keyword evidence="10" id="KW-0175">Coiled coil</keyword>
<keyword evidence="6 9" id="KW-0238">DNA-binding</keyword>
<keyword evidence="7 9" id="KW-0010">Activator</keyword>
<keyword evidence="14" id="KW-1185">Reference proteome</keyword>
<dbReference type="InterPro" id="IPR023949">
    <property type="entry name" value="Helicase_RapA"/>
</dbReference>
<dbReference type="CDD" id="cd18793">
    <property type="entry name" value="SF2_C_SNF"/>
    <property type="match status" value="1"/>
</dbReference>
<dbReference type="PANTHER" id="PTHR45766:SF6">
    <property type="entry name" value="SWI_SNF-RELATED MATRIX-ASSOCIATED ACTIN-DEPENDENT REGULATOR OF CHROMATIN SUBFAMILY A-LIKE PROTEIN 1"/>
    <property type="match status" value="1"/>
</dbReference>
<dbReference type="InterPro" id="IPR014001">
    <property type="entry name" value="Helicase_ATP-bd"/>
</dbReference>
<comment type="function">
    <text evidence="9">Transcription regulator that activates transcription by stimulating RNA polymerase (RNAP) recycling in case of stress conditions such as supercoiled DNA or high salt concentrations. Probably acts by releasing the RNAP, when it is trapped or immobilized on tightly supercoiled DNA. Does not activate transcription on linear DNA. Probably not involved in DNA repair.</text>
</comment>
<keyword evidence="5 9" id="KW-0805">Transcription regulation</keyword>
<dbReference type="Proteomes" id="UP000286678">
    <property type="component" value="Unassembled WGS sequence"/>
</dbReference>
<feature type="coiled-coil region" evidence="10">
    <location>
        <begin position="601"/>
        <end position="628"/>
    </location>
</feature>
<dbReference type="SUPFAM" id="SSF52540">
    <property type="entry name" value="P-loop containing nucleoside triphosphate hydrolases"/>
    <property type="match status" value="2"/>
</dbReference>
<keyword evidence="1 9" id="KW-0547">Nucleotide-binding</keyword>
<evidence type="ECO:0000256" key="2">
    <source>
        <dbReference type="ARBA" id="ARBA00022801"/>
    </source>
</evidence>
<evidence type="ECO:0000256" key="3">
    <source>
        <dbReference type="ARBA" id="ARBA00022806"/>
    </source>
</evidence>
<comment type="subunit">
    <text evidence="9">Interacts with the RNAP. Has a higher affinity for the core RNAP than for the holoenzyme. Its ATPase activity is stimulated by binding to RNAP.</text>
</comment>
<dbReference type="Gene3D" id="3.30.360.80">
    <property type="match status" value="1"/>
</dbReference>
<feature type="domain" description="Helicase C-terminal" evidence="12">
    <location>
        <begin position="423"/>
        <end position="583"/>
    </location>
</feature>
<evidence type="ECO:0000256" key="1">
    <source>
        <dbReference type="ARBA" id="ARBA00022741"/>
    </source>
</evidence>
<evidence type="ECO:0000256" key="4">
    <source>
        <dbReference type="ARBA" id="ARBA00022840"/>
    </source>
</evidence>
<evidence type="ECO:0000259" key="11">
    <source>
        <dbReference type="PROSITE" id="PS51192"/>
    </source>
</evidence>
<comment type="similarity">
    <text evidence="9">Belongs to the SNF2/RAD54 helicase family. RapA subfamily.</text>
</comment>
<dbReference type="PROSITE" id="PS51192">
    <property type="entry name" value="HELICASE_ATP_BIND_1"/>
    <property type="match status" value="1"/>
</dbReference>
<dbReference type="SMART" id="SM00487">
    <property type="entry name" value="DEXDc"/>
    <property type="match status" value="1"/>
</dbReference>
<dbReference type="PROSITE" id="PS51194">
    <property type="entry name" value="HELICASE_CTER"/>
    <property type="match status" value="1"/>
</dbReference>
<dbReference type="Gene3D" id="3.40.50.10810">
    <property type="entry name" value="Tandem AAA-ATPase domain"/>
    <property type="match status" value="1"/>
</dbReference>
<dbReference type="Pfam" id="PF12137">
    <property type="entry name" value="RapA_C"/>
    <property type="match status" value="1"/>
</dbReference>
<evidence type="ECO:0000313" key="13">
    <source>
        <dbReference type="EMBL" id="RUO47221.1"/>
    </source>
</evidence>
<dbReference type="Pfam" id="PF18339">
    <property type="entry name" value="Tudor_1_RapA"/>
    <property type="match status" value="1"/>
</dbReference>
<sequence>MTQSTVQDPAQAFVAGQRWLSETELEQGLGLITQVNGRMLTVLFPATGELRHYASQQAPLARYQLLPDDRGQHAEGWWFRVTEVEVKNHILTYHGLREDTDESVSLPEAQLAAQVATQHPLTRILAGKADRLDMYRLRQQAQQHLQRWQQSKVTGLLGARAQLLPHQLYIAYTVADRFQPRVLLADEVGLGKTIEAGMILQRRLLTGRSQRALIIVPDSLCHQWLVELKRRFALSFSLFDAERCEALRGEHENVFAAEQLILIPQSMLETSEWLEQLTTADFDLLIADEAHRLEPDSEHFDALQQLTQAISSVLLLTATPEQAGMQAHFARLQLLDPDRFHDFSAFLAEQESYQALTPMAEVLAKHGAEKLLDRLLDYYGTGRLMFRNSRAHIGGFPERHLHTYELTELELEGASAFVGKAQWLQQLLKQHKNEKIVLICGSSLTVQELYDYLRIEHGIHAAVFHEGMSLVERDRAAEFFASPEDGCPILLCSEIGSEGRNFQFAQHLVLFDLPQHPDLLEQRIGRLDRIGQRGAVQIHVPVLLGSRDDILLQWYEAMDAFAQPNAVGALVHQAFAAQLTDFLTAVANDEPYDDTAFEALLSATTERAAELREKIRNGRDKLQELNAFRPQQAQAIVAEVAASERSDELANFMQEFWARFGVDYDALNEESGWLRPTEHMRVTLPGLPDEGMTVTFSRDYALAHEPVEFLTWDHPQVQHALELLTRDSYGSTCVALMQNRALPAGAWFVELNFSSQLTTAPALVAHEFYPQQNLRVLLDSQGRDLTTRVAASALDQQLQFVDKKQARQLMQQLRQALQQHIKAAWQPAETQQQQRLQQAQAELENYMAQAKQRLNQLKQRNPAVRQAEIDGVEQRHEQLTQALKQPLLQLDSVRVMVNLPT</sequence>
<dbReference type="OrthoDB" id="9814088at2"/>
<dbReference type="SMART" id="SM00490">
    <property type="entry name" value="HELICc"/>
    <property type="match status" value="1"/>
</dbReference>
<dbReference type="CDD" id="cd18011">
    <property type="entry name" value="DEXDc_RapA"/>
    <property type="match status" value="1"/>
</dbReference>
<dbReference type="InterPro" id="IPR040766">
    <property type="entry name" value="Tudor_2_RapA"/>
</dbReference>
<keyword evidence="2 9" id="KW-0378">Hydrolase</keyword>
<dbReference type="Gene3D" id="2.30.30.930">
    <property type="match status" value="1"/>
</dbReference>
<keyword evidence="3 9" id="KW-0347">Helicase</keyword>
<feature type="coiled-coil region" evidence="10">
    <location>
        <begin position="803"/>
        <end position="867"/>
    </location>
</feature>
<keyword evidence="4 9" id="KW-0067">ATP-binding</keyword>
<dbReference type="InterPro" id="IPR057342">
    <property type="entry name" value="DEXDc_RapA"/>
</dbReference>
<dbReference type="InterPro" id="IPR040765">
    <property type="entry name" value="Tudor_1_RapA"/>
</dbReference>
<dbReference type="Pfam" id="PF00176">
    <property type="entry name" value="SNF2-rel_dom"/>
    <property type="match status" value="1"/>
</dbReference>
<dbReference type="GO" id="GO:0003677">
    <property type="term" value="F:DNA binding"/>
    <property type="evidence" value="ECO:0007669"/>
    <property type="project" value="UniProtKB-KW"/>
</dbReference>
<dbReference type="InterPro" id="IPR000330">
    <property type="entry name" value="SNF2_N"/>
</dbReference>
<evidence type="ECO:0000256" key="5">
    <source>
        <dbReference type="ARBA" id="ARBA00023015"/>
    </source>
</evidence>
<dbReference type="InterPro" id="IPR027417">
    <property type="entry name" value="P-loop_NTPase"/>
</dbReference>
<keyword evidence="8 9" id="KW-0804">Transcription</keyword>
<dbReference type="EC" id="3.6.4.-" evidence="9"/>
<evidence type="ECO:0000313" key="14">
    <source>
        <dbReference type="Proteomes" id="UP000286678"/>
    </source>
</evidence>
<evidence type="ECO:0000259" key="12">
    <source>
        <dbReference type="PROSITE" id="PS51194"/>
    </source>
</evidence>
<name>A0A432XEP3_9GAMM</name>
<protein>
    <recommendedName>
        <fullName evidence="9">RNA polymerase-associated protein RapA</fullName>
        <ecNumber evidence="9">3.6.4.-</ecNumber>
    </recommendedName>
    <alternativeName>
        <fullName evidence="9">ATP-dependent helicase HepA</fullName>
    </alternativeName>
</protein>
<evidence type="ECO:0000256" key="6">
    <source>
        <dbReference type="ARBA" id="ARBA00023125"/>
    </source>
</evidence>
<dbReference type="Gene3D" id="3.40.50.300">
    <property type="entry name" value="P-loop containing nucleotide triphosphate hydrolases"/>
    <property type="match status" value="1"/>
</dbReference>
<dbReference type="InterPro" id="IPR001650">
    <property type="entry name" value="Helicase_C-like"/>
</dbReference>
<dbReference type="AlphaFoldDB" id="A0A432XEP3"/>
<dbReference type="Gene3D" id="2.30.30.140">
    <property type="match status" value="1"/>
</dbReference>
<dbReference type="HAMAP" id="MF_01821">
    <property type="entry name" value="Helicase_RapA"/>
    <property type="match status" value="1"/>
</dbReference>
<dbReference type="GO" id="GO:0006355">
    <property type="term" value="P:regulation of DNA-templated transcription"/>
    <property type="evidence" value="ECO:0007669"/>
    <property type="project" value="UniProtKB-UniRule"/>
</dbReference>
<dbReference type="Gene3D" id="6.10.140.1500">
    <property type="match status" value="1"/>
</dbReference>
<evidence type="ECO:0000256" key="9">
    <source>
        <dbReference type="HAMAP-Rule" id="MF_01821"/>
    </source>
</evidence>
<feature type="binding site" evidence="9">
    <location>
        <begin position="186"/>
        <end position="193"/>
    </location>
    <ligand>
        <name>ATP</name>
        <dbReference type="ChEBI" id="CHEBI:30616"/>
    </ligand>
</feature>
<dbReference type="InterPro" id="IPR038718">
    <property type="entry name" value="SNF2-like_sf"/>
</dbReference>
<dbReference type="Pfam" id="PF18337">
    <property type="entry name" value="Tudor_RapA"/>
    <property type="match status" value="1"/>
</dbReference>
<dbReference type="InterPro" id="IPR049730">
    <property type="entry name" value="SNF2/RAD54-like_C"/>
</dbReference>
<evidence type="ECO:0000256" key="10">
    <source>
        <dbReference type="SAM" id="Coils"/>
    </source>
</evidence>
<dbReference type="GO" id="GO:0004386">
    <property type="term" value="F:helicase activity"/>
    <property type="evidence" value="ECO:0007669"/>
    <property type="project" value="UniProtKB-UniRule"/>
</dbReference>
<dbReference type="Pfam" id="PF00271">
    <property type="entry name" value="Helicase_C"/>
    <property type="match status" value="1"/>
</dbReference>
<feature type="short sequence motif" description="DEAH box" evidence="9">
    <location>
        <begin position="288"/>
        <end position="291"/>
    </location>
</feature>
<dbReference type="InterPro" id="IPR022737">
    <property type="entry name" value="RapA_C"/>
</dbReference>
<dbReference type="GO" id="GO:0005524">
    <property type="term" value="F:ATP binding"/>
    <property type="evidence" value="ECO:0007669"/>
    <property type="project" value="UniProtKB-UniRule"/>
</dbReference>
<evidence type="ECO:0000256" key="8">
    <source>
        <dbReference type="ARBA" id="ARBA00023163"/>
    </source>
</evidence>
<feature type="domain" description="Helicase ATP-binding" evidence="11">
    <location>
        <begin position="173"/>
        <end position="338"/>
    </location>
</feature>
<gene>
    <name evidence="9" type="primary">rapA</name>
    <name evidence="13" type="ORF">CWE21_08460</name>
</gene>
<comment type="caution">
    <text evidence="13">The sequence shown here is derived from an EMBL/GenBank/DDBJ whole genome shotgun (WGS) entry which is preliminary data.</text>
</comment>
<dbReference type="GO" id="GO:0016817">
    <property type="term" value="F:hydrolase activity, acting on acid anhydrides"/>
    <property type="evidence" value="ECO:0007669"/>
    <property type="project" value="InterPro"/>
</dbReference>